<sequence>MLAARDQENIVHARQTAAAGKPLNHTIRSLHPKTPGNLKTPFRASKNDENAPFTFKGQRGLTKDGPSKLDQSSFVTPLAPRNRAPLGAKTTNAKAPAFKTPAAAPLTTKPGRSAQKPSTGRRSGRSKIVVSRAEPAEADVLTERQDEEDEPDYGYAPPPPGALPDPPLDFSPEEFPPPLTREELSREIAELYVNSPKDENGLSLRLKKEREEWDRLDEERIKETLLYKDMPAESPNKQVDAMIAAGPKRQRPQLSRVDTMQAKSAAEALSEPQPRLPSAALKTTQASEQKRKGILPSTKPKPLSTSTASVPSRSTHAAVSKNTIGFPKAKKPPSIIPKGTGVDRSGPIAVKKPAKIDQSKIHPKDFRDLYGSPPIESDMWFRLKEYELLEKDGSMDADLVDDLFEPDFFPFENSKLDDEDFQLPMP</sequence>
<reference evidence="2 3" key="1">
    <citation type="submission" date="2015-01" db="EMBL/GenBank/DDBJ databases">
        <title>The Genome Sequence of Exophiala oligosperma CBS72588.</title>
        <authorList>
            <consortium name="The Broad Institute Genomics Platform"/>
            <person name="Cuomo C."/>
            <person name="de Hoog S."/>
            <person name="Gorbushina A."/>
            <person name="Stielow B."/>
            <person name="Teixiera M."/>
            <person name="Abouelleil A."/>
            <person name="Chapman S.B."/>
            <person name="Priest M."/>
            <person name="Young S.K."/>
            <person name="Wortman J."/>
            <person name="Nusbaum C."/>
            <person name="Birren B."/>
        </authorList>
    </citation>
    <scope>NUCLEOTIDE SEQUENCE [LARGE SCALE GENOMIC DNA]</scope>
    <source>
        <strain evidence="2 3">CBS 72588</strain>
    </source>
</reference>
<evidence type="ECO:0000256" key="1">
    <source>
        <dbReference type="SAM" id="MobiDB-lite"/>
    </source>
</evidence>
<proteinExistence type="predicted"/>
<gene>
    <name evidence="2" type="ORF">PV06_10744</name>
</gene>
<feature type="compositionally biased region" description="Polar residues" evidence="1">
    <location>
        <begin position="252"/>
        <end position="262"/>
    </location>
</feature>
<organism evidence="2 3">
    <name type="scientific">Exophiala oligosperma</name>
    <dbReference type="NCBI Taxonomy" id="215243"/>
    <lineage>
        <taxon>Eukaryota</taxon>
        <taxon>Fungi</taxon>
        <taxon>Dikarya</taxon>
        <taxon>Ascomycota</taxon>
        <taxon>Pezizomycotina</taxon>
        <taxon>Eurotiomycetes</taxon>
        <taxon>Chaetothyriomycetidae</taxon>
        <taxon>Chaetothyriales</taxon>
        <taxon>Herpotrichiellaceae</taxon>
        <taxon>Exophiala</taxon>
    </lineage>
</organism>
<evidence type="ECO:0000313" key="3">
    <source>
        <dbReference type="Proteomes" id="UP000053342"/>
    </source>
</evidence>
<dbReference type="EMBL" id="KN847346">
    <property type="protein sequence ID" value="KIW37117.1"/>
    <property type="molecule type" value="Genomic_DNA"/>
</dbReference>
<feature type="region of interest" description="Disordered" evidence="1">
    <location>
        <begin position="13"/>
        <end position="183"/>
    </location>
</feature>
<feature type="compositionally biased region" description="Polar residues" evidence="1">
    <location>
        <begin position="303"/>
        <end position="323"/>
    </location>
</feature>
<dbReference type="AlphaFoldDB" id="A0A0D2BI69"/>
<dbReference type="HOGENOM" id="CLU_042952_1_0_1"/>
<dbReference type="VEuPathDB" id="FungiDB:PV06_10744"/>
<dbReference type="GeneID" id="27362818"/>
<feature type="compositionally biased region" description="Low complexity" evidence="1">
    <location>
        <begin position="88"/>
        <end position="110"/>
    </location>
</feature>
<dbReference type="Proteomes" id="UP000053342">
    <property type="component" value="Unassembled WGS sequence"/>
</dbReference>
<protein>
    <submittedName>
        <fullName evidence="2">Uncharacterized protein</fullName>
    </submittedName>
</protein>
<dbReference type="OrthoDB" id="5327145at2759"/>
<dbReference type="RefSeq" id="XP_016257333.1">
    <property type="nucleotide sequence ID" value="XM_016412319.1"/>
</dbReference>
<evidence type="ECO:0000313" key="2">
    <source>
        <dbReference type="EMBL" id="KIW37117.1"/>
    </source>
</evidence>
<name>A0A0D2BI69_9EURO</name>
<feature type="region of interest" description="Disordered" evidence="1">
    <location>
        <begin position="247"/>
        <end position="359"/>
    </location>
</feature>
<accession>A0A0D2BI69</accession>
<keyword evidence="3" id="KW-1185">Reference proteome</keyword>
<feature type="compositionally biased region" description="Pro residues" evidence="1">
    <location>
        <begin position="156"/>
        <end position="179"/>
    </location>
</feature>